<dbReference type="Pfam" id="PF00593">
    <property type="entry name" value="TonB_dep_Rec_b-barrel"/>
    <property type="match status" value="1"/>
</dbReference>
<evidence type="ECO:0000256" key="7">
    <source>
        <dbReference type="ARBA" id="ARBA00023065"/>
    </source>
</evidence>
<name>A0A0J7Y582_9SPHN</name>
<keyword evidence="16" id="KW-1185">Reference proteome</keyword>
<dbReference type="PROSITE" id="PS52016">
    <property type="entry name" value="TONB_DEPENDENT_REC_3"/>
    <property type="match status" value="1"/>
</dbReference>
<evidence type="ECO:0000313" key="15">
    <source>
        <dbReference type="EMBL" id="KMS58832.1"/>
    </source>
</evidence>
<keyword evidence="6" id="KW-0408">Iron</keyword>
<keyword evidence="7" id="KW-0406">Ion transport</keyword>
<dbReference type="AlphaFoldDB" id="A0A0J7Y582"/>
<evidence type="ECO:0000256" key="3">
    <source>
        <dbReference type="ARBA" id="ARBA00022452"/>
    </source>
</evidence>
<sequence length="727" mass="79275">MVTARRREEKLADVPVAVEAFGNQAINDRGILTEADLQSATAGLTVRQTGSSNQTNFSLRGQSIDAFSFASPAVLIYFNEFNTQGSSASSFFDLESIQVIKGPQGTLFGRNATGGAVLYQSAAPKMGAFEGYGEVAYGNYNDRRIEGAVNVPLGDFGAFRLAAQYNKRDGFQRNLLLNIKHGSLDNLTIRPSLRLELSDNLTNTTLFQYGRYRGRSTSLKADRIFKVGEVNNGFLLSPALPTAAVYQPGVQITYPLVANAFSSLDDYIEKTKNSGFYDTYTNTDAGHRANQYMVVNTTTYDLSDDLTIKNIAGYNYVKSNDKTDVDGLPFTPLIVGFYPENSLGYTYTDDQISNELQLQGKAFDGKLDCILGAYFFHGMNRQNQPLGIFSDTPNAVYILRTFQFDNYSKALFGQASYEVATGLNFTAGARYTWELAKYKPLAGDINAILGVGPAELKVSKPSWNLSIDYKVTPSLMIYASQRGSWRTGGFNGTAFTVVDGVSLANQYEPETTYDFELGAKFQGYVGGRRASLNVALFDQYIKNVIRAVYIDVSAVSGNVKKARVSGAEVEGSIQLADWLQVGGVFSYTDARYTNPIANVGSGQFGFGPYADTPKYSGSAFFSASFPLAGDGGEIALRGDLYSQSKYYYSNLNASILPGTEVKGYTLANARLEWKKIQGSNVSVATYVKNLTNEKYIVGGFALGAVLGVQSVLPGVPRTYGAEVRFEF</sequence>
<feature type="domain" description="TonB-dependent receptor plug" evidence="14">
    <location>
        <begin position="11"/>
        <end position="116"/>
    </location>
</feature>
<protein>
    <recommendedName>
        <fullName evidence="17">TonB-denpendent receptor</fullName>
    </recommendedName>
</protein>
<evidence type="ECO:0000256" key="5">
    <source>
        <dbReference type="ARBA" id="ARBA00022692"/>
    </source>
</evidence>
<evidence type="ECO:0000259" key="13">
    <source>
        <dbReference type="Pfam" id="PF00593"/>
    </source>
</evidence>
<organism evidence="15 16">
    <name type="scientific">Sphingobium cupriresistens LL01</name>
    <dbReference type="NCBI Taxonomy" id="1420583"/>
    <lineage>
        <taxon>Bacteria</taxon>
        <taxon>Pseudomonadati</taxon>
        <taxon>Pseudomonadota</taxon>
        <taxon>Alphaproteobacteria</taxon>
        <taxon>Sphingomonadales</taxon>
        <taxon>Sphingomonadaceae</taxon>
        <taxon>Sphingobium</taxon>
    </lineage>
</organism>
<evidence type="ECO:0000256" key="8">
    <source>
        <dbReference type="ARBA" id="ARBA00023077"/>
    </source>
</evidence>
<dbReference type="InterPro" id="IPR039426">
    <property type="entry name" value="TonB-dep_rcpt-like"/>
</dbReference>
<keyword evidence="5 11" id="KW-0812">Transmembrane</keyword>
<dbReference type="PANTHER" id="PTHR32552:SF81">
    <property type="entry name" value="TONB-DEPENDENT OUTER MEMBRANE RECEPTOR"/>
    <property type="match status" value="1"/>
</dbReference>
<keyword evidence="9 11" id="KW-0472">Membrane</keyword>
<evidence type="ECO:0000256" key="2">
    <source>
        <dbReference type="ARBA" id="ARBA00022448"/>
    </source>
</evidence>
<dbReference type="Proteomes" id="UP000052232">
    <property type="component" value="Unassembled WGS sequence"/>
</dbReference>
<dbReference type="InterPro" id="IPR036942">
    <property type="entry name" value="Beta-barrel_TonB_sf"/>
</dbReference>
<evidence type="ECO:0000256" key="1">
    <source>
        <dbReference type="ARBA" id="ARBA00004571"/>
    </source>
</evidence>
<dbReference type="STRING" id="1420583.V473_09105"/>
<evidence type="ECO:0000256" key="4">
    <source>
        <dbReference type="ARBA" id="ARBA00022496"/>
    </source>
</evidence>
<dbReference type="PANTHER" id="PTHR32552">
    <property type="entry name" value="FERRICHROME IRON RECEPTOR-RELATED"/>
    <property type="match status" value="1"/>
</dbReference>
<gene>
    <name evidence="15" type="ORF">V473_09105</name>
</gene>
<dbReference type="Gene3D" id="2.40.170.20">
    <property type="entry name" value="TonB-dependent receptor, beta-barrel domain"/>
    <property type="match status" value="2"/>
</dbReference>
<evidence type="ECO:0000313" key="16">
    <source>
        <dbReference type="Proteomes" id="UP000052232"/>
    </source>
</evidence>
<evidence type="ECO:0000259" key="14">
    <source>
        <dbReference type="Pfam" id="PF07715"/>
    </source>
</evidence>
<dbReference type="SUPFAM" id="SSF56935">
    <property type="entry name" value="Porins"/>
    <property type="match status" value="1"/>
</dbReference>
<evidence type="ECO:0000256" key="9">
    <source>
        <dbReference type="ARBA" id="ARBA00023136"/>
    </source>
</evidence>
<evidence type="ECO:0000256" key="11">
    <source>
        <dbReference type="PROSITE-ProRule" id="PRU01360"/>
    </source>
</evidence>
<proteinExistence type="inferred from homology"/>
<comment type="subcellular location">
    <subcellularLocation>
        <location evidence="1 11">Cell outer membrane</location>
        <topology evidence="1 11">Multi-pass membrane protein</topology>
    </subcellularLocation>
</comment>
<reference evidence="15 16" key="1">
    <citation type="journal article" date="2015" name="G3 (Bethesda)">
        <title>Insights into Ongoing Evolution of the Hexachlorocyclohexane Catabolic Pathway from Comparative Genomics of Ten Sphingomonadaceae Strains.</title>
        <authorList>
            <person name="Pearce S.L."/>
            <person name="Oakeshott J.G."/>
            <person name="Pandey G."/>
        </authorList>
    </citation>
    <scope>NUCLEOTIDE SEQUENCE [LARGE SCALE GENOMIC DNA]</scope>
    <source>
        <strain evidence="15 16">LL01</strain>
    </source>
</reference>
<evidence type="ECO:0000256" key="10">
    <source>
        <dbReference type="ARBA" id="ARBA00023237"/>
    </source>
</evidence>
<evidence type="ECO:0000256" key="12">
    <source>
        <dbReference type="RuleBase" id="RU003357"/>
    </source>
</evidence>
<keyword evidence="4" id="KW-0410">Iron transport</keyword>
<evidence type="ECO:0000256" key="6">
    <source>
        <dbReference type="ARBA" id="ARBA00023004"/>
    </source>
</evidence>
<evidence type="ECO:0008006" key="17">
    <source>
        <dbReference type="Google" id="ProtNLM"/>
    </source>
</evidence>
<dbReference type="Pfam" id="PF07715">
    <property type="entry name" value="Plug"/>
    <property type="match status" value="1"/>
</dbReference>
<keyword evidence="10 11" id="KW-0998">Cell outer membrane</keyword>
<feature type="domain" description="TonB-dependent receptor-like beta-barrel" evidence="13">
    <location>
        <begin position="269"/>
        <end position="690"/>
    </location>
</feature>
<dbReference type="EMBL" id="JACT01000001">
    <property type="protein sequence ID" value="KMS58832.1"/>
    <property type="molecule type" value="Genomic_DNA"/>
</dbReference>
<dbReference type="PATRIC" id="fig|1420583.3.peg.1829"/>
<comment type="caution">
    <text evidence="15">The sequence shown here is derived from an EMBL/GenBank/DDBJ whole genome shotgun (WGS) entry which is preliminary data.</text>
</comment>
<keyword evidence="3 11" id="KW-1134">Transmembrane beta strand</keyword>
<keyword evidence="8 12" id="KW-0798">TonB box</keyword>
<dbReference type="InterPro" id="IPR012910">
    <property type="entry name" value="Plug_dom"/>
</dbReference>
<accession>A0A0J7Y582</accession>
<dbReference type="InterPro" id="IPR000531">
    <property type="entry name" value="Beta-barrel_TonB"/>
</dbReference>
<dbReference type="GO" id="GO:0009279">
    <property type="term" value="C:cell outer membrane"/>
    <property type="evidence" value="ECO:0007669"/>
    <property type="project" value="UniProtKB-SubCell"/>
</dbReference>
<comment type="similarity">
    <text evidence="11 12">Belongs to the TonB-dependent receptor family.</text>
</comment>
<keyword evidence="2 11" id="KW-0813">Transport</keyword>
<dbReference type="GO" id="GO:0006826">
    <property type="term" value="P:iron ion transport"/>
    <property type="evidence" value="ECO:0007669"/>
    <property type="project" value="UniProtKB-KW"/>
</dbReference>